<keyword evidence="3" id="KW-1185">Reference proteome</keyword>
<evidence type="ECO:0000259" key="1">
    <source>
        <dbReference type="Pfam" id="PF05699"/>
    </source>
</evidence>
<dbReference type="PANTHER" id="PTHR46289">
    <property type="entry name" value="52 KDA REPRESSOR OF THE INHIBITOR OF THE PROTEIN KINASE-LIKE PROTEIN-RELATED"/>
    <property type="match status" value="1"/>
</dbReference>
<dbReference type="EMBL" id="VUJU01009889">
    <property type="protein sequence ID" value="KAF0717035.1"/>
    <property type="molecule type" value="Genomic_DNA"/>
</dbReference>
<sequence length="133" mass="15355">ISEAVKHFSCFTNVCASTLNSELELWFIKWKRLISEGNGISSNIMMLALNECSSDIYPTVKQLLIIIYTLPVSVASAERSFSTLRRLKTWLRLGEERLTGLVLLHIHRDIQLNVEDIIDRFTKEKKRCIDMIL</sequence>
<dbReference type="AlphaFoldDB" id="A0A6G0W0J3"/>
<organism evidence="2 3">
    <name type="scientific">Aphis craccivora</name>
    <name type="common">Cowpea aphid</name>
    <dbReference type="NCBI Taxonomy" id="307492"/>
    <lineage>
        <taxon>Eukaryota</taxon>
        <taxon>Metazoa</taxon>
        <taxon>Ecdysozoa</taxon>
        <taxon>Arthropoda</taxon>
        <taxon>Hexapoda</taxon>
        <taxon>Insecta</taxon>
        <taxon>Pterygota</taxon>
        <taxon>Neoptera</taxon>
        <taxon>Paraneoptera</taxon>
        <taxon>Hemiptera</taxon>
        <taxon>Sternorrhyncha</taxon>
        <taxon>Aphidomorpha</taxon>
        <taxon>Aphidoidea</taxon>
        <taxon>Aphididae</taxon>
        <taxon>Aphidini</taxon>
        <taxon>Aphis</taxon>
        <taxon>Aphis</taxon>
    </lineage>
</organism>
<proteinExistence type="predicted"/>
<dbReference type="OrthoDB" id="6625022at2759"/>
<comment type="caution">
    <text evidence="2">The sequence shown here is derived from an EMBL/GenBank/DDBJ whole genome shotgun (WGS) entry which is preliminary data.</text>
</comment>
<reference evidence="2 3" key="1">
    <citation type="submission" date="2019-08" db="EMBL/GenBank/DDBJ databases">
        <title>Whole genome of Aphis craccivora.</title>
        <authorList>
            <person name="Voronova N.V."/>
            <person name="Shulinski R.S."/>
            <person name="Bandarenka Y.V."/>
            <person name="Zhorov D.G."/>
            <person name="Warner D."/>
        </authorList>
    </citation>
    <scope>NUCLEOTIDE SEQUENCE [LARGE SCALE GENOMIC DNA]</scope>
    <source>
        <strain evidence="2">180601</strain>
        <tissue evidence="2">Whole Body</tissue>
    </source>
</reference>
<dbReference type="InterPro" id="IPR052958">
    <property type="entry name" value="IFN-induced_PKR_regulator"/>
</dbReference>
<dbReference type="PANTHER" id="PTHR46289:SF14">
    <property type="entry name" value="DUF4371 DOMAIN-CONTAINING PROTEIN"/>
    <property type="match status" value="1"/>
</dbReference>
<dbReference type="Proteomes" id="UP000478052">
    <property type="component" value="Unassembled WGS sequence"/>
</dbReference>
<gene>
    <name evidence="2" type="ORF">FWK35_00035946</name>
</gene>
<dbReference type="Pfam" id="PF05699">
    <property type="entry name" value="Dimer_Tnp_hAT"/>
    <property type="match status" value="1"/>
</dbReference>
<feature type="non-terminal residue" evidence="2">
    <location>
        <position position="1"/>
    </location>
</feature>
<name>A0A6G0W0J3_APHCR</name>
<dbReference type="GO" id="GO:0046983">
    <property type="term" value="F:protein dimerization activity"/>
    <property type="evidence" value="ECO:0007669"/>
    <property type="project" value="InterPro"/>
</dbReference>
<accession>A0A6G0W0J3</accession>
<evidence type="ECO:0000313" key="3">
    <source>
        <dbReference type="Proteomes" id="UP000478052"/>
    </source>
</evidence>
<dbReference type="InterPro" id="IPR008906">
    <property type="entry name" value="HATC_C_dom"/>
</dbReference>
<protein>
    <submittedName>
        <fullName evidence="2">52 kDa repressor of the inhibitor of the protein kinase-like</fullName>
    </submittedName>
</protein>
<feature type="domain" description="HAT C-terminal dimerisation" evidence="1">
    <location>
        <begin position="51"/>
        <end position="109"/>
    </location>
</feature>
<evidence type="ECO:0000313" key="2">
    <source>
        <dbReference type="EMBL" id="KAF0717035.1"/>
    </source>
</evidence>